<dbReference type="EMBL" id="JAINUG010000281">
    <property type="protein sequence ID" value="KAJ8383972.1"/>
    <property type="molecule type" value="Genomic_DNA"/>
</dbReference>
<dbReference type="Proteomes" id="UP001221898">
    <property type="component" value="Unassembled WGS sequence"/>
</dbReference>
<proteinExistence type="predicted"/>
<sequence>MVMEERWETGALTVSAAKWAPELETIREEEEEEEEEEMKGEEEESTGTVQGESSDSEITTEQEEEECQNKRTFWPLRFWRKRPRKTPEQRRREMLSSS</sequence>
<keyword evidence="3" id="KW-1185">Reference proteome</keyword>
<reference evidence="2" key="1">
    <citation type="journal article" date="2023" name="Science">
        <title>Genome structures resolve the early diversification of teleost fishes.</title>
        <authorList>
            <person name="Parey E."/>
            <person name="Louis A."/>
            <person name="Montfort J."/>
            <person name="Bouchez O."/>
            <person name="Roques C."/>
            <person name="Iampietro C."/>
            <person name="Lluch J."/>
            <person name="Castinel A."/>
            <person name="Donnadieu C."/>
            <person name="Desvignes T."/>
            <person name="Floi Bucao C."/>
            <person name="Jouanno E."/>
            <person name="Wen M."/>
            <person name="Mejri S."/>
            <person name="Dirks R."/>
            <person name="Jansen H."/>
            <person name="Henkel C."/>
            <person name="Chen W.J."/>
            <person name="Zahm M."/>
            <person name="Cabau C."/>
            <person name="Klopp C."/>
            <person name="Thompson A.W."/>
            <person name="Robinson-Rechavi M."/>
            <person name="Braasch I."/>
            <person name="Lecointre G."/>
            <person name="Bobe J."/>
            <person name="Postlethwait J.H."/>
            <person name="Berthelot C."/>
            <person name="Roest Crollius H."/>
            <person name="Guiguen Y."/>
        </authorList>
    </citation>
    <scope>NUCLEOTIDE SEQUENCE</scope>
    <source>
        <strain evidence="2">NC1722</strain>
    </source>
</reference>
<evidence type="ECO:0000256" key="1">
    <source>
        <dbReference type="SAM" id="MobiDB-lite"/>
    </source>
</evidence>
<accession>A0AAD7RH49</accession>
<name>A0AAD7RH49_9TELE</name>
<gene>
    <name evidence="2" type="ORF">AAFF_G00212160</name>
</gene>
<feature type="region of interest" description="Disordered" evidence="1">
    <location>
        <begin position="1"/>
        <end position="69"/>
    </location>
</feature>
<evidence type="ECO:0000313" key="2">
    <source>
        <dbReference type="EMBL" id="KAJ8383972.1"/>
    </source>
</evidence>
<evidence type="ECO:0000313" key="3">
    <source>
        <dbReference type="Proteomes" id="UP001221898"/>
    </source>
</evidence>
<comment type="caution">
    <text evidence="2">The sequence shown here is derived from an EMBL/GenBank/DDBJ whole genome shotgun (WGS) entry which is preliminary data.</text>
</comment>
<organism evidence="2 3">
    <name type="scientific">Aldrovandia affinis</name>
    <dbReference type="NCBI Taxonomy" id="143900"/>
    <lineage>
        <taxon>Eukaryota</taxon>
        <taxon>Metazoa</taxon>
        <taxon>Chordata</taxon>
        <taxon>Craniata</taxon>
        <taxon>Vertebrata</taxon>
        <taxon>Euteleostomi</taxon>
        <taxon>Actinopterygii</taxon>
        <taxon>Neopterygii</taxon>
        <taxon>Teleostei</taxon>
        <taxon>Notacanthiformes</taxon>
        <taxon>Halosauridae</taxon>
        <taxon>Aldrovandia</taxon>
    </lineage>
</organism>
<dbReference type="AlphaFoldDB" id="A0AAD7RH49"/>
<feature type="compositionally biased region" description="Acidic residues" evidence="1">
    <location>
        <begin position="27"/>
        <end position="45"/>
    </location>
</feature>
<feature type="compositionally biased region" description="Acidic residues" evidence="1">
    <location>
        <begin position="54"/>
        <end position="66"/>
    </location>
</feature>
<protein>
    <submittedName>
        <fullName evidence="2">Uncharacterized protein</fullName>
    </submittedName>
</protein>